<evidence type="ECO:0000259" key="7">
    <source>
        <dbReference type="PROSITE" id="PS00624"/>
    </source>
</evidence>
<evidence type="ECO:0000313" key="9">
    <source>
        <dbReference type="Proteomes" id="UP000799118"/>
    </source>
</evidence>
<name>A0A6A4I1W0_9AGAR</name>
<sequence>MPLFYNPNSWRYISELSKVGTRISSSESDIGTTGSNSTWDVIIVGGGTSGCVLAARLSEDPSIRVLLLEAGGSGYNLFTRVPGAYSKLFYDPKQVFQLYTEPDENTKGRKLFWPRAKMLGGCSSINAEMAQYGAPGDFDEWARITGDESWSWKNFSPFWNSESLNATCHIQPSPALTYLVKEVQGPVKACENLKIPFSPDFNQVIGTKGVNRNRNVPTSLLRLKLVTYIDEKLERVSSESAYLTKEVLNRPNLKVAVRARVTKILFEKRDGEILAVGVEFANSRKGPRFRARSLKEVVLSAGAIHSPQLLLLSGVGPSKHLQEQNISVVHDLPGVGSQLIDHPVVDFYFKDKTDTAPAHMIPHTLGDHVRYAATALRYFLQRWGHLASNWGEGAAFCRSDDLTLFPPEEFRELKVQDKIFTTALAYKEHGRVGWKPSTFAIHVVLLRPLSKGSITLKSDSPWDHPIITPNYLQDDSDISKLLLELIGTMKGEGAETLDTYTDQKTDEELEEIPRELSDIIRRLHAAWLHLSKEGILDSQLRVYGIKGLRVCDASVFPNIVSGHTAGACFASRRKIIEDFKERVSD</sequence>
<dbReference type="SUPFAM" id="SSF51905">
    <property type="entry name" value="FAD/NAD(P)-binding domain"/>
    <property type="match status" value="1"/>
</dbReference>
<dbReference type="InterPro" id="IPR036188">
    <property type="entry name" value="FAD/NAD-bd_sf"/>
</dbReference>
<dbReference type="SUPFAM" id="SSF54373">
    <property type="entry name" value="FAD-linked reductases, C-terminal domain"/>
    <property type="match status" value="1"/>
</dbReference>
<evidence type="ECO:0000313" key="8">
    <source>
        <dbReference type="EMBL" id="KAE9402874.1"/>
    </source>
</evidence>
<dbReference type="PIRSF" id="PIRSF000137">
    <property type="entry name" value="Alcohol_oxidase"/>
    <property type="match status" value="1"/>
</dbReference>
<dbReference type="GO" id="GO:0050660">
    <property type="term" value="F:flavin adenine dinucleotide binding"/>
    <property type="evidence" value="ECO:0007669"/>
    <property type="project" value="InterPro"/>
</dbReference>
<evidence type="ECO:0000256" key="4">
    <source>
        <dbReference type="ARBA" id="ARBA00022827"/>
    </source>
</evidence>
<evidence type="ECO:0000256" key="5">
    <source>
        <dbReference type="PIRSR" id="PIRSR000137-1"/>
    </source>
</evidence>
<comment type="cofactor">
    <cofactor evidence="1 6">
        <name>FAD</name>
        <dbReference type="ChEBI" id="CHEBI:57692"/>
    </cofactor>
</comment>
<feature type="active site" description="Proton donor" evidence="5">
    <location>
        <position position="529"/>
    </location>
</feature>
<dbReference type="Pfam" id="PF00732">
    <property type="entry name" value="GMC_oxred_N"/>
    <property type="match status" value="1"/>
</dbReference>
<proteinExistence type="inferred from homology"/>
<keyword evidence="4 6" id="KW-0274">FAD</keyword>
<keyword evidence="3" id="KW-0285">Flavoprotein</keyword>
<feature type="binding site" evidence="6">
    <location>
        <position position="261"/>
    </location>
    <ligand>
        <name>FAD</name>
        <dbReference type="ChEBI" id="CHEBI:57692"/>
    </ligand>
</feature>
<accession>A0A6A4I1W0</accession>
<reference evidence="8" key="1">
    <citation type="journal article" date="2019" name="Environ. Microbiol.">
        <title>Fungal ecological strategies reflected in gene transcription - a case study of two litter decomposers.</title>
        <authorList>
            <person name="Barbi F."/>
            <person name="Kohler A."/>
            <person name="Barry K."/>
            <person name="Baskaran P."/>
            <person name="Daum C."/>
            <person name="Fauchery L."/>
            <person name="Ihrmark K."/>
            <person name="Kuo A."/>
            <person name="LaButti K."/>
            <person name="Lipzen A."/>
            <person name="Morin E."/>
            <person name="Grigoriev I.V."/>
            <person name="Henrissat B."/>
            <person name="Lindahl B."/>
            <person name="Martin F."/>
        </authorList>
    </citation>
    <scope>NUCLEOTIDE SEQUENCE</scope>
    <source>
        <strain evidence="8">JB14</strain>
    </source>
</reference>
<feature type="binding site" evidence="6">
    <location>
        <begin position="48"/>
        <end position="49"/>
    </location>
    <ligand>
        <name>FAD</name>
        <dbReference type="ChEBI" id="CHEBI:57692"/>
    </ligand>
</feature>
<feature type="active site" description="Proton acceptor" evidence="5">
    <location>
        <position position="563"/>
    </location>
</feature>
<dbReference type="Gene3D" id="3.50.50.60">
    <property type="entry name" value="FAD/NAD(P)-binding domain"/>
    <property type="match status" value="1"/>
</dbReference>
<dbReference type="InterPro" id="IPR000172">
    <property type="entry name" value="GMC_OxRdtase_N"/>
</dbReference>
<comment type="similarity">
    <text evidence="2">Belongs to the GMC oxidoreductase family.</text>
</comment>
<dbReference type="Proteomes" id="UP000799118">
    <property type="component" value="Unassembled WGS sequence"/>
</dbReference>
<dbReference type="Gene3D" id="3.30.560.10">
    <property type="entry name" value="Glucose Oxidase, domain 3"/>
    <property type="match status" value="1"/>
</dbReference>
<keyword evidence="9" id="KW-1185">Reference proteome</keyword>
<evidence type="ECO:0000256" key="3">
    <source>
        <dbReference type="ARBA" id="ARBA00022630"/>
    </source>
</evidence>
<dbReference type="PANTHER" id="PTHR11552">
    <property type="entry name" value="GLUCOSE-METHANOL-CHOLINE GMC OXIDOREDUCTASE"/>
    <property type="match status" value="1"/>
</dbReference>
<dbReference type="PANTHER" id="PTHR11552:SF147">
    <property type="entry name" value="CHOLINE DEHYDROGENASE, MITOCHONDRIAL"/>
    <property type="match status" value="1"/>
</dbReference>
<protein>
    <submittedName>
        <fullName evidence="8">Alcohol oxidase</fullName>
    </submittedName>
</protein>
<dbReference type="InterPro" id="IPR012132">
    <property type="entry name" value="GMC_OxRdtase"/>
</dbReference>
<evidence type="ECO:0000256" key="6">
    <source>
        <dbReference type="PIRSR" id="PIRSR000137-2"/>
    </source>
</evidence>
<dbReference type="PROSITE" id="PS00624">
    <property type="entry name" value="GMC_OXRED_2"/>
    <property type="match status" value="1"/>
</dbReference>
<dbReference type="OrthoDB" id="269227at2759"/>
<evidence type="ECO:0000256" key="1">
    <source>
        <dbReference type="ARBA" id="ARBA00001974"/>
    </source>
</evidence>
<dbReference type="EMBL" id="ML769430">
    <property type="protein sequence ID" value="KAE9402874.1"/>
    <property type="molecule type" value="Genomic_DNA"/>
</dbReference>
<gene>
    <name evidence="8" type="ORF">BT96DRAFT_990716</name>
</gene>
<feature type="domain" description="Glucose-methanol-choline oxidoreductase N-terminal" evidence="7">
    <location>
        <begin position="302"/>
        <end position="316"/>
    </location>
</feature>
<dbReference type="Pfam" id="PF05199">
    <property type="entry name" value="GMC_oxred_C"/>
    <property type="match status" value="1"/>
</dbReference>
<evidence type="ECO:0000256" key="2">
    <source>
        <dbReference type="ARBA" id="ARBA00010790"/>
    </source>
</evidence>
<dbReference type="GO" id="GO:0016614">
    <property type="term" value="F:oxidoreductase activity, acting on CH-OH group of donors"/>
    <property type="evidence" value="ECO:0007669"/>
    <property type="project" value="InterPro"/>
</dbReference>
<dbReference type="InterPro" id="IPR007867">
    <property type="entry name" value="GMC_OxRtase_C"/>
</dbReference>
<dbReference type="AlphaFoldDB" id="A0A6A4I1W0"/>
<organism evidence="8 9">
    <name type="scientific">Gymnopus androsaceus JB14</name>
    <dbReference type="NCBI Taxonomy" id="1447944"/>
    <lineage>
        <taxon>Eukaryota</taxon>
        <taxon>Fungi</taxon>
        <taxon>Dikarya</taxon>
        <taxon>Basidiomycota</taxon>
        <taxon>Agaricomycotina</taxon>
        <taxon>Agaricomycetes</taxon>
        <taxon>Agaricomycetidae</taxon>
        <taxon>Agaricales</taxon>
        <taxon>Marasmiineae</taxon>
        <taxon>Omphalotaceae</taxon>
        <taxon>Gymnopus</taxon>
    </lineage>
</organism>